<keyword evidence="4" id="KW-1185">Reference proteome</keyword>
<comment type="caution">
    <text evidence="3">The sequence shown here is derived from an EMBL/GenBank/DDBJ whole genome shotgun (WGS) entry which is preliminary data.</text>
</comment>
<dbReference type="SUPFAM" id="SSF51621">
    <property type="entry name" value="Phosphoenolpyruvate/pyruvate domain"/>
    <property type="match status" value="1"/>
</dbReference>
<dbReference type="Pfam" id="PF03328">
    <property type="entry name" value="HpcH_HpaI"/>
    <property type="match status" value="1"/>
</dbReference>
<name>A0ABP9RJE4_9GAMM</name>
<gene>
    <name evidence="3" type="ORF">GCM10023342_29010</name>
</gene>
<dbReference type="Proteomes" id="UP001500074">
    <property type="component" value="Unassembled WGS sequence"/>
</dbReference>
<keyword evidence="1" id="KW-0479">Metal-binding</keyword>
<evidence type="ECO:0000256" key="1">
    <source>
        <dbReference type="ARBA" id="ARBA00022723"/>
    </source>
</evidence>
<dbReference type="InterPro" id="IPR040442">
    <property type="entry name" value="Pyrv_kinase-like_dom_sf"/>
</dbReference>
<evidence type="ECO:0000313" key="3">
    <source>
        <dbReference type="EMBL" id="GAA5178463.1"/>
    </source>
</evidence>
<dbReference type="EMBL" id="BAABKI010000028">
    <property type="protein sequence ID" value="GAA5178463.1"/>
    <property type="molecule type" value="Genomic_DNA"/>
</dbReference>
<organism evidence="3 4">
    <name type="scientific">Modicisalibacter zincidurans</name>
    <dbReference type="NCBI Taxonomy" id="1178777"/>
    <lineage>
        <taxon>Bacteria</taxon>
        <taxon>Pseudomonadati</taxon>
        <taxon>Pseudomonadota</taxon>
        <taxon>Gammaproteobacteria</taxon>
        <taxon>Oceanospirillales</taxon>
        <taxon>Halomonadaceae</taxon>
        <taxon>Modicisalibacter</taxon>
    </lineage>
</organism>
<dbReference type="Gene3D" id="3.20.20.60">
    <property type="entry name" value="Phosphoenolpyruvate-binding domains"/>
    <property type="match status" value="1"/>
</dbReference>
<evidence type="ECO:0000313" key="4">
    <source>
        <dbReference type="Proteomes" id="UP001500074"/>
    </source>
</evidence>
<dbReference type="InterPro" id="IPR005000">
    <property type="entry name" value="Aldolase/citrate-lyase_domain"/>
</dbReference>
<evidence type="ECO:0000259" key="2">
    <source>
        <dbReference type="Pfam" id="PF03328"/>
    </source>
</evidence>
<reference evidence="4" key="1">
    <citation type="journal article" date="2019" name="Int. J. Syst. Evol. Microbiol.">
        <title>The Global Catalogue of Microorganisms (GCM) 10K type strain sequencing project: providing services to taxonomists for standard genome sequencing and annotation.</title>
        <authorList>
            <consortium name="The Broad Institute Genomics Platform"/>
            <consortium name="The Broad Institute Genome Sequencing Center for Infectious Disease"/>
            <person name="Wu L."/>
            <person name="Ma J."/>
        </authorList>
    </citation>
    <scope>NUCLEOTIDE SEQUENCE [LARGE SCALE GENOMIC DNA]</scope>
    <source>
        <strain evidence="4">JCM 18472</strain>
    </source>
</reference>
<accession>A0ABP9RJE4</accession>
<feature type="domain" description="HpcH/HpaI aldolase/citrate lyase" evidence="2">
    <location>
        <begin position="10"/>
        <end position="156"/>
    </location>
</feature>
<proteinExistence type="predicted"/>
<protein>
    <recommendedName>
        <fullName evidence="2">HpcH/HpaI aldolase/citrate lyase domain-containing protein</fullName>
    </recommendedName>
</protein>
<dbReference type="RefSeq" id="WP_031383471.1">
    <property type="nucleotide sequence ID" value="NZ_BAABKI010000028.1"/>
</dbReference>
<sequence length="278" mass="30795">MDELKWMLITANPSVARYAEVCGVHRIFVDMESLGKAERQKHLSAHMASHTLEDVAAVAGVLSDAELMVRLNPLHAGTAEEVDGAIEHGAGRLMLPMFRRPEEVERFLGLVGGRVPVTLLVETPEALTRLSTYMDGLGPRDEVHFGLNDLSLAMGLNYLFEPLAARLLESAVTLLRERDIPFGFGGVARIGQGELPAEWVLSEHVRLGSSWVILSRAFHGGADCVETLVKKLDLRDELHRLRLTENTLRAGDAHLLESNRQRLEKQVFAIARGRRTQA</sequence>
<dbReference type="InterPro" id="IPR015813">
    <property type="entry name" value="Pyrv/PenolPyrv_kinase-like_dom"/>
</dbReference>